<dbReference type="SMART" id="SM00244">
    <property type="entry name" value="PHB"/>
    <property type="match status" value="1"/>
</dbReference>
<proteinExistence type="inferred from homology"/>
<dbReference type="PANTHER" id="PTHR42911:SF1">
    <property type="entry name" value="MODULATOR OF FTSH PROTEASE HFLC"/>
    <property type="match status" value="1"/>
</dbReference>
<comment type="subcellular location">
    <subcellularLocation>
        <location evidence="1">Membrane</location>
    </subcellularLocation>
</comment>
<dbReference type="InterPro" id="IPR010200">
    <property type="entry name" value="HflC"/>
</dbReference>
<comment type="similarity">
    <text evidence="2">Belongs to the band 7/mec-2 family. HflC subfamily.</text>
</comment>
<dbReference type="NCBIfam" id="TIGR01932">
    <property type="entry name" value="hflC"/>
    <property type="match status" value="1"/>
</dbReference>
<dbReference type="GO" id="GO:0016020">
    <property type="term" value="C:membrane"/>
    <property type="evidence" value="ECO:0007669"/>
    <property type="project" value="UniProtKB-SubCell"/>
</dbReference>
<evidence type="ECO:0000259" key="6">
    <source>
        <dbReference type="SMART" id="SM00244"/>
    </source>
</evidence>
<keyword evidence="4" id="KW-1133">Transmembrane helix</keyword>
<accession>A0A381MYM3</accession>
<dbReference type="SUPFAM" id="SSF117892">
    <property type="entry name" value="Band 7/SPFH domain"/>
    <property type="match status" value="1"/>
</dbReference>
<dbReference type="InterPro" id="IPR001107">
    <property type="entry name" value="Band_7"/>
</dbReference>
<sequence>MKKILLGLVGILVLLGLTTVFIVDETEQVVILAFGKPVRTITEPGINMKVPFPLQEKIKFDDRLLEYDSPPEEILSKDKKTLIVDNYVRWRIVDPLQFLKTVQAIPTALSRMDDIVYSELRRELGTHDMVEIITENREKLMEIVTFNSNNATLDYGIEVLDVRIRRVDLPAENEESIYARMEAERNRQANKFRSEGEEEAQKIRASTDRDKTIILADAYKEAERIRGEGDAKAVEVYANAYSADPKFYEFVRTLDMYKKVVDDKTTLVLPADSRLFKLLLEK</sequence>
<evidence type="ECO:0000256" key="2">
    <source>
        <dbReference type="ARBA" id="ARBA00007862"/>
    </source>
</evidence>
<dbReference type="Pfam" id="PF01145">
    <property type="entry name" value="Band_7"/>
    <property type="match status" value="1"/>
</dbReference>
<keyword evidence="5" id="KW-0472">Membrane</keyword>
<evidence type="ECO:0000256" key="4">
    <source>
        <dbReference type="ARBA" id="ARBA00022989"/>
    </source>
</evidence>
<dbReference type="InterPro" id="IPR036013">
    <property type="entry name" value="Band_7/SPFH_dom_sf"/>
</dbReference>
<dbReference type="Gene3D" id="3.30.479.30">
    <property type="entry name" value="Band 7 domain"/>
    <property type="match status" value="1"/>
</dbReference>
<dbReference type="CDD" id="cd03405">
    <property type="entry name" value="SPFH_HflC"/>
    <property type="match status" value="1"/>
</dbReference>
<dbReference type="AlphaFoldDB" id="A0A381MYM3"/>
<reference evidence="7" key="1">
    <citation type="submission" date="2018-05" db="EMBL/GenBank/DDBJ databases">
        <authorList>
            <person name="Lanie J.A."/>
            <person name="Ng W.-L."/>
            <person name="Kazmierczak K.M."/>
            <person name="Andrzejewski T.M."/>
            <person name="Davidsen T.M."/>
            <person name="Wayne K.J."/>
            <person name="Tettelin H."/>
            <person name="Glass J.I."/>
            <person name="Rusch D."/>
            <person name="Podicherti R."/>
            <person name="Tsui H.-C.T."/>
            <person name="Winkler M.E."/>
        </authorList>
    </citation>
    <scope>NUCLEOTIDE SEQUENCE</scope>
</reference>
<organism evidence="7">
    <name type="scientific">marine metagenome</name>
    <dbReference type="NCBI Taxonomy" id="408172"/>
    <lineage>
        <taxon>unclassified sequences</taxon>
        <taxon>metagenomes</taxon>
        <taxon>ecological metagenomes</taxon>
    </lineage>
</organism>
<protein>
    <recommendedName>
        <fullName evidence="6">Band 7 domain-containing protein</fullName>
    </recommendedName>
</protein>
<dbReference type="PIRSF" id="PIRSF005651">
    <property type="entry name" value="HflC"/>
    <property type="match status" value="1"/>
</dbReference>
<gene>
    <name evidence="7" type="ORF">METZ01_LOCUS251</name>
</gene>
<evidence type="ECO:0000256" key="1">
    <source>
        <dbReference type="ARBA" id="ARBA00004370"/>
    </source>
</evidence>
<dbReference type="PANTHER" id="PTHR42911">
    <property type="entry name" value="MODULATOR OF FTSH PROTEASE HFLC"/>
    <property type="match status" value="1"/>
</dbReference>
<evidence type="ECO:0000256" key="3">
    <source>
        <dbReference type="ARBA" id="ARBA00022692"/>
    </source>
</evidence>
<dbReference type="InterPro" id="IPR001972">
    <property type="entry name" value="Stomatin_HflK_fam"/>
</dbReference>
<keyword evidence="3" id="KW-0812">Transmembrane</keyword>
<name>A0A381MYM3_9ZZZZ</name>
<feature type="domain" description="Band 7" evidence="6">
    <location>
        <begin position="18"/>
        <end position="181"/>
    </location>
</feature>
<evidence type="ECO:0000313" key="7">
    <source>
        <dbReference type="EMBL" id="SUZ47397.1"/>
    </source>
</evidence>
<dbReference type="EMBL" id="UINC01000013">
    <property type="protein sequence ID" value="SUZ47397.1"/>
    <property type="molecule type" value="Genomic_DNA"/>
</dbReference>
<evidence type="ECO:0000256" key="5">
    <source>
        <dbReference type="ARBA" id="ARBA00023136"/>
    </source>
</evidence>
<dbReference type="PRINTS" id="PR00721">
    <property type="entry name" value="STOMATIN"/>
</dbReference>